<accession>A0AB36ILD7</accession>
<evidence type="ECO:0000313" key="1">
    <source>
        <dbReference type="EMBL" id="OLV26025.1"/>
    </source>
</evidence>
<dbReference type="AlphaFoldDB" id="A0AB36ILD7"/>
<organism evidence="1 2">
    <name type="scientific">Haemophilus parainfluenzae</name>
    <dbReference type="NCBI Taxonomy" id="729"/>
    <lineage>
        <taxon>Bacteria</taxon>
        <taxon>Pseudomonadati</taxon>
        <taxon>Pseudomonadota</taxon>
        <taxon>Gammaproteobacteria</taxon>
        <taxon>Pasteurellales</taxon>
        <taxon>Pasteurellaceae</taxon>
        <taxon>Haemophilus</taxon>
    </lineage>
</organism>
<comment type="caution">
    <text evidence="1">The sequence shown here is derived from an EMBL/GenBank/DDBJ whole genome shotgun (WGS) entry which is preliminary data.</text>
</comment>
<sequence length="326" mass="38108">MITDPQTIYQILANAVMNDIKTILVEGSYDIKKYESILSNSENIKDGSFCDSVKVIPIETIAKNTNNTEEMFYVGCEGIISALLDLDNNISQHKADINAEKYILGIIDKDIRNHRENINPIPINNKLFLLPYYSIESFYINEESVRIILKKSINSISLIDNEIVSDLFNNSLNDTIDFLFYPVLDAYLKATDSNHSPLAGYEFEYGYVKEKLKKDEYTAIKELNKQIIKKDISTFLDICKGKWFLECWVEKLIDRIKNLSNLCRNKKIKQCQYCAIKKYENKCQYKVHLSSLKKELFFDDIFLDQDFTNPKYEFLKIIHRFNQMYS</sequence>
<reference evidence="1 2" key="1">
    <citation type="submission" date="2016-11" db="EMBL/GenBank/DDBJ databases">
        <title>Simultaneous identification of Haemophilus influenzae and Haemophilus haemolyticus using TaqMan real-time PCR.</title>
        <authorList>
            <person name="Price E.P."/>
            <person name="Sarovich D.S."/>
            <person name="Harris T.M."/>
            <person name="Spargo J.C."/>
            <person name="Nosworthy E."/>
            <person name="Beissbarth J."/>
            <person name="Chang A.B."/>
            <person name="Smith-Vaughan H.C."/>
        </authorList>
    </citation>
    <scope>NUCLEOTIDE SEQUENCE [LARGE SCALE GENOMIC DNA]</scope>
    <source>
        <strain evidence="1 2">60884 B Hi-2</strain>
    </source>
</reference>
<name>A0AB36ILD7_HAEPA</name>
<protein>
    <recommendedName>
        <fullName evidence="3">DUF4435 domain-containing protein</fullName>
    </recommendedName>
</protein>
<evidence type="ECO:0000313" key="2">
    <source>
        <dbReference type="Proteomes" id="UP000242412"/>
    </source>
</evidence>
<gene>
    <name evidence="1" type="ORF">BSO15_08305</name>
</gene>
<evidence type="ECO:0008006" key="3">
    <source>
        <dbReference type="Google" id="ProtNLM"/>
    </source>
</evidence>
<dbReference type="EMBL" id="MPJJ01000010">
    <property type="protein sequence ID" value="OLV26025.1"/>
    <property type="molecule type" value="Genomic_DNA"/>
</dbReference>
<dbReference type="Proteomes" id="UP000242412">
    <property type="component" value="Unassembled WGS sequence"/>
</dbReference>
<proteinExistence type="predicted"/>